<name>A0A6N2U628_BIFBR</name>
<proteinExistence type="predicted"/>
<gene>
    <name evidence="1" type="ORF">BBLFYP81_01722</name>
</gene>
<dbReference type="InterPro" id="IPR011989">
    <property type="entry name" value="ARM-like"/>
</dbReference>
<organism evidence="1">
    <name type="scientific">Bifidobacterium breve</name>
    <dbReference type="NCBI Taxonomy" id="1685"/>
    <lineage>
        <taxon>Bacteria</taxon>
        <taxon>Bacillati</taxon>
        <taxon>Actinomycetota</taxon>
        <taxon>Actinomycetes</taxon>
        <taxon>Bifidobacteriales</taxon>
        <taxon>Bifidobacteriaceae</taxon>
        <taxon>Bifidobacterium</taxon>
    </lineage>
</organism>
<accession>A0A6N2U628</accession>
<dbReference type="AlphaFoldDB" id="A0A6N2U628"/>
<protein>
    <submittedName>
        <fullName evidence="1">Uncharacterized protein</fullName>
    </submittedName>
</protein>
<sequence length="315" mass="34204">MVGCNGPARPVSQGQRGTWHVIAGTCMNPRTLGDDDMRERAFAALRDPECPAKRRASFAVCMAKNPAADDKTLDYLNATSRDYAVKRAIAYSPNAHDAMLAATVRSCKDETVKQAALKNPDCGEETIHSVVETGVDPYTKRDAIGNEHCPGDLADKAAQSDDSFMIEAAAANPNLGPTGVDAIRAKAEQNDYLRRKAAANPQMDIPTLVTWLDKNDPETDLGIAHNPNTTPAMLARLVAHHKGRAHQGNYTSTICAHIADNQFAGLETRRMAARFAGLTWPDAKSNTLHGLSNPRQYWADRGRSQYSFSGEDDLA</sequence>
<evidence type="ECO:0000313" key="1">
    <source>
        <dbReference type="EMBL" id="VYT12282.1"/>
    </source>
</evidence>
<reference evidence="1" key="1">
    <citation type="submission" date="2019-11" db="EMBL/GenBank/DDBJ databases">
        <authorList>
            <person name="Feng L."/>
        </authorList>
    </citation>
    <scope>NUCLEOTIDE SEQUENCE</scope>
    <source>
        <strain evidence="1">BbreveLFYP81</strain>
    </source>
</reference>
<dbReference type="Gene3D" id="1.25.10.10">
    <property type="entry name" value="Leucine-rich Repeat Variant"/>
    <property type="match status" value="1"/>
</dbReference>
<dbReference type="EMBL" id="CACRSN010000009">
    <property type="protein sequence ID" value="VYT12282.1"/>
    <property type="molecule type" value="Genomic_DNA"/>
</dbReference>